<keyword evidence="3" id="KW-1185">Reference proteome</keyword>
<dbReference type="VEuPathDB" id="AmoebaDB:FDP41_008713"/>
<feature type="compositionally biased region" description="Polar residues" evidence="1">
    <location>
        <begin position="271"/>
        <end position="289"/>
    </location>
</feature>
<feature type="compositionally biased region" description="Polar residues" evidence="1">
    <location>
        <begin position="308"/>
        <end position="318"/>
    </location>
</feature>
<feature type="compositionally biased region" description="Polar residues" evidence="1">
    <location>
        <begin position="120"/>
        <end position="156"/>
    </location>
</feature>
<evidence type="ECO:0000256" key="1">
    <source>
        <dbReference type="SAM" id="MobiDB-lite"/>
    </source>
</evidence>
<sequence>MPSSFEYTPQFTYSLSSITDLFNQHPEFTNLLPSSTHEIISSSPLLVKQQRQSSNGLLSSAKNHDSSNHSIFPCIHGLSELLKEDLHNPHSNLLHDDINNPQENPKQQPFENLTPRAILPSTSPSNHVSASHSNSCQTKTPSPSDGSQSKDVVQHHNSTTIDCGVVVENGDDLVKSLPSSIRSLISNQQNVMAPQQPSALDFVTAYAMFLQNQQKQQTSPSSSNLNVDSSRKIPLATNEYSTHRLNTGILDVLSGSSMNNPNAFILMQKHNQQQTFERTQPPQQYTTFRSSSPSSSSIPTPNTSNSIDPSNFEPSSNTQKRKRNADKDHSSKKQKKNSSSLISSKKEEKLKQERSSMNAISSTYNSASFLHQQQYAIACGNIWFVPNEFDVFRSGKKRQGIQYKFENMITPSNYKGASSDRRE</sequence>
<protein>
    <submittedName>
        <fullName evidence="2">Uncharacterized protein</fullName>
    </submittedName>
</protein>
<accession>A0A6A5BJ26</accession>
<dbReference type="GeneID" id="68115931"/>
<proteinExistence type="predicted"/>
<name>A0A6A5BJ26_NAEFO</name>
<evidence type="ECO:0000313" key="3">
    <source>
        <dbReference type="Proteomes" id="UP000444721"/>
    </source>
</evidence>
<feature type="compositionally biased region" description="Low complexity" evidence="1">
    <location>
        <begin position="290"/>
        <end position="307"/>
    </location>
</feature>
<gene>
    <name evidence="2" type="ORF">FDP41_008713</name>
</gene>
<dbReference type="Proteomes" id="UP000444721">
    <property type="component" value="Unassembled WGS sequence"/>
</dbReference>
<dbReference type="VEuPathDB" id="AmoebaDB:NfTy_008140"/>
<organism evidence="2 3">
    <name type="scientific">Naegleria fowleri</name>
    <name type="common">Brain eating amoeba</name>
    <dbReference type="NCBI Taxonomy" id="5763"/>
    <lineage>
        <taxon>Eukaryota</taxon>
        <taxon>Discoba</taxon>
        <taxon>Heterolobosea</taxon>
        <taxon>Tetramitia</taxon>
        <taxon>Eutetramitia</taxon>
        <taxon>Vahlkampfiidae</taxon>
        <taxon>Naegleria</taxon>
    </lineage>
</organism>
<dbReference type="EMBL" id="VFQX01000063">
    <property type="protein sequence ID" value="KAF0973049.1"/>
    <property type="molecule type" value="Genomic_DNA"/>
</dbReference>
<dbReference type="OrthoDB" id="10531862at2759"/>
<feature type="compositionally biased region" description="Basic and acidic residues" evidence="1">
    <location>
        <begin position="344"/>
        <end position="354"/>
    </location>
</feature>
<comment type="caution">
    <text evidence="2">The sequence shown here is derived from an EMBL/GenBank/DDBJ whole genome shotgun (WGS) entry which is preliminary data.</text>
</comment>
<reference evidence="2 3" key="1">
    <citation type="journal article" date="2019" name="Sci. Rep.">
        <title>Nanopore sequencing improves the draft genome of the human pathogenic amoeba Naegleria fowleri.</title>
        <authorList>
            <person name="Liechti N."/>
            <person name="Schurch N."/>
            <person name="Bruggmann R."/>
            <person name="Wittwer M."/>
        </authorList>
    </citation>
    <scope>NUCLEOTIDE SEQUENCE [LARGE SCALE GENOMIC DNA]</scope>
    <source>
        <strain evidence="2 3">ATCC 30894</strain>
    </source>
</reference>
<feature type="region of interest" description="Disordered" evidence="1">
    <location>
        <begin position="271"/>
        <end position="354"/>
    </location>
</feature>
<feature type="region of interest" description="Disordered" evidence="1">
    <location>
        <begin position="116"/>
        <end position="156"/>
    </location>
</feature>
<dbReference type="VEuPathDB" id="AmoebaDB:NF0084960"/>
<dbReference type="RefSeq" id="XP_044557762.1">
    <property type="nucleotide sequence ID" value="XM_044712597.1"/>
</dbReference>
<evidence type="ECO:0000313" key="2">
    <source>
        <dbReference type="EMBL" id="KAF0973049.1"/>
    </source>
</evidence>
<dbReference type="AlphaFoldDB" id="A0A6A5BJ26"/>